<feature type="transmembrane region" description="Helical" evidence="3">
    <location>
        <begin position="215"/>
        <end position="234"/>
    </location>
</feature>
<dbReference type="RefSeq" id="WP_269263947.1">
    <property type="nucleotide sequence ID" value="NZ_CP098248.1"/>
</dbReference>
<evidence type="ECO:0000313" key="5">
    <source>
        <dbReference type="Proteomes" id="UP001164794"/>
    </source>
</evidence>
<keyword evidence="3" id="KW-0812">Transmembrane</keyword>
<proteinExistence type="predicted"/>
<organism evidence="4 5">
    <name type="scientific">Oxalobacter aliiformigenes</name>
    <dbReference type="NCBI Taxonomy" id="2946593"/>
    <lineage>
        <taxon>Bacteria</taxon>
        <taxon>Pseudomonadati</taxon>
        <taxon>Pseudomonadota</taxon>
        <taxon>Betaproteobacteria</taxon>
        <taxon>Burkholderiales</taxon>
        <taxon>Oxalobacteraceae</taxon>
        <taxon>Oxalobacter</taxon>
    </lineage>
</organism>
<keyword evidence="3" id="KW-0472">Membrane</keyword>
<sequence length="272" mass="29838">MRTEIVAGLTTFFAMACILVVNPQVLAAPFVLRGRHGVCFADSQRRFFCDMSDRFSGNVFDGRLRQSTVCAGTGYGTECLFRIYRNSGKEYSCQRALALVSGLLFIFITAIRFRKACIRAIPQPVKSVMSADIGLFLALIGLENAFVVVSNGATFISMIDFSLWNHAGDAAGMVMAGGMKYPVADYHRMIASVIVALAGLVVTDVLFARRVKGSIFIGILVSPLLGIPFGLTALHDFSFNLAGQAQDFWQVSFSSWIFPDCSEMHPVRLKWS</sequence>
<dbReference type="InterPro" id="IPR045018">
    <property type="entry name" value="Azg-like"/>
</dbReference>
<dbReference type="EMBL" id="CP098248">
    <property type="protein sequence ID" value="WAV96470.1"/>
    <property type="molecule type" value="Genomic_DNA"/>
</dbReference>
<dbReference type="PANTHER" id="PTHR43337">
    <property type="entry name" value="XANTHINE/URACIL PERMEASE C887.17-RELATED"/>
    <property type="match status" value="1"/>
</dbReference>
<keyword evidence="2" id="KW-0813">Transport</keyword>
<comment type="subcellular location">
    <subcellularLocation>
        <location evidence="1">Endomembrane system</location>
        <topology evidence="1">Multi-pass membrane protein</topology>
    </subcellularLocation>
</comment>
<dbReference type="Proteomes" id="UP001164794">
    <property type="component" value="Chromosome"/>
</dbReference>
<protein>
    <recommendedName>
        <fullName evidence="6">DUF1275 domain-containing protein</fullName>
    </recommendedName>
</protein>
<feature type="transmembrane region" description="Helical" evidence="3">
    <location>
        <begin position="189"/>
        <end position="208"/>
    </location>
</feature>
<evidence type="ECO:0008006" key="6">
    <source>
        <dbReference type="Google" id="ProtNLM"/>
    </source>
</evidence>
<reference evidence="4" key="1">
    <citation type="journal article" date="2022" name="Front. Microbiol.">
        <title>New perspectives on an old grouping: The genomic and phenotypic variability of Oxalobacter formigenes and the implications for calcium oxalate stone prevention.</title>
        <authorList>
            <person name="Chmiel J.A."/>
            <person name="Carr C."/>
            <person name="Stuivenberg G.A."/>
            <person name="Venema R."/>
            <person name="Chanyi R.M."/>
            <person name="Al K.F."/>
            <person name="Giguere D."/>
            <person name="Say H."/>
            <person name="Akouris P.P."/>
            <person name="Dominguez Romero S.A."/>
            <person name="Kwong A."/>
            <person name="Tai V."/>
            <person name="Koval S.F."/>
            <person name="Razvi H."/>
            <person name="Bjazevic J."/>
            <person name="Burton J.P."/>
        </authorList>
    </citation>
    <scope>NUCLEOTIDE SEQUENCE</scope>
    <source>
        <strain evidence="4">HOxNP-1</strain>
    </source>
</reference>
<keyword evidence="5" id="KW-1185">Reference proteome</keyword>
<evidence type="ECO:0000256" key="2">
    <source>
        <dbReference type="ARBA" id="ARBA00022448"/>
    </source>
</evidence>
<feature type="transmembrane region" description="Helical" evidence="3">
    <location>
        <begin position="134"/>
        <end position="159"/>
    </location>
</feature>
<evidence type="ECO:0000313" key="4">
    <source>
        <dbReference type="EMBL" id="WAV96470.1"/>
    </source>
</evidence>
<name>A0ABY7JJ45_9BURK</name>
<evidence type="ECO:0000256" key="3">
    <source>
        <dbReference type="SAM" id="Phobius"/>
    </source>
</evidence>
<keyword evidence="3" id="KW-1133">Transmembrane helix</keyword>
<feature type="transmembrane region" description="Helical" evidence="3">
    <location>
        <begin position="96"/>
        <end position="113"/>
    </location>
</feature>
<dbReference type="PANTHER" id="PTHR43337:SF1">
    <property type="entry name" value="XANTHINE_URACIL PERMEASE C887.17-RELATED"/>
    <property type="match status" value="1"/>
</dbReference>
<evidence type="ECO:0000256" key="1">
    <source>
        <dbReference type="ARBA" id="ARBA00004127"/>
    </source>
</evidence>
<accession>A0ABY7JJ45</accession>
<dbReference type="PROSITE" id="PS51257">
    <property type="entry name" value="PROKAR_LIPOPROTEIN"/>
    <property type="match status" value="1"/>
</dbReference>
<gene>
    <name evidence="4" type="ORF">NB645_06400</name>
</gene>